<comment type="similarity">
    <text evidence="17">Belongs to the NnrD/CARKD family.</text>
</comment>
<dbReference type="NCBIfam" id="TIGR00197">
    <property type="entry name" value="yjeF_nterm"/>
    <property type="match status" value="1"/>
</dbReference>
<dbReference type="InterPro" id="IPR029056">
    <property type="entry name" value="Ribokinase-like"/>
</dbReference>
<evidence type="ECO:0000256" key="1">
    <source>
        <dbReference type="ARBA" id="ARBA00000013"/>
    </source>
</evidence>
<feature type="binding site" evidence="17">
    <location>
        <position position="334"/>
    </location>
    <ligand>
        <name>(6S)-NADPHX</name>
        <dbReference type="ChEBI" id="CHEBI:64076"/>
    </ligand>
</feature>
<dbReference type="Proteomes" id="UP000199125">
    <property type="component" value="Unassembled WGS sequence"/>
</dbReference>
<dbReference type="EMBL" id="FNXG01000001">
    <property type="protein sequence ID" value="SEH70607.1"/>
    <property type="molecule type" value="Genomic_DNA"/>
</dbReference>
<dbReference type="InterPro" id="IPR030677">
    <property type="entry name" value="Nnr"/>
</dbReference>
<dbReference type="EC" id="4.2.1.136" evidence="19"/>
<dbReference type="GO" id="GO:0005524">
    <property type="term" value="F:ATP binding"/>
    <property type="evidence" value="ECO:0007669"/>
    <property type="project" value="UniProtKB-UniRule"/>
</dbReference>
<evidence type="ECO:0000313" key="23">
    <source>
        <dbReference type="Proteomes" id="UP000199125"/>
    </source>
</evidence>
<comment type="catalytic activity">
    <reaction evidence="2 18 19">
        <text>(6R)-NADPHX = (6S)-NADPHX</text>
        <dbReference type="Rhea" id="RHEA:32227"/>
        <dbReference type="ChEBI" id="CHEBI:64076"/>
        <dbReference type="ChEBI" id="CHEBI:64077"/>
        <dbReference type="EC" id="5.1.99.6"/>
    </reaction>
</comment>
<dbReference type="InterPro" id="IPR004443">
    <property type="entry name" value="YjeF_N_dom"/>
</dbReference>
<evidence type="ECO:0000256" key="17">
    <source>
        <dbReference type="HAMAP-Rule" id="MF_01965"/>
    </source>
</evidence>
<dbReference type="SUPFAM" id="SSF53613">
    <property type="entry name" value="Ribokinase-like"/>
    <property type="match status" value="1"/>
</dbReference>
<dbReference type="NCBIfam" id="TIGR00196">
    <property type="entry name" value="yjeF_cterm"/>
    <property type="match status" value="1"/>
</dbReference>
<comment type="cofactor">
    <cofactor evidence="18 19">
        <name>K(+)</name>
        <dbReference type="ChEBI" id="CHEBI:29103"/>
    </cofactor>
    <text evidence="18 19">Binds 1 potassium ion per subunit.</text>
</comment>
<evidence type="ECO:0000256" key="15">
    <source>
        <dbReference type="ARBA" id="ARBA00048238"/>
    </source>
</evidence>
<feature type="binding site" evidence="18">
    <location>
        <position position="172"/>
    </location>
    <ligand>
        <name>K(+)</name>
        <dbReference type="ChEBI" id="CHEBI:29103"/>
    </ligand>
</feature>
<keyword evidence="22" id="KW-0808">Transferase</keyword>
<evidence type="ECO:0000256" key="18">
    <source>
        <dbReference type="HAMAP-Rule" id="MF_01966"/>
    </source>
</evidence>
<dbReference type="Pfam" id="PF01256">
    <property type="entry name" value="Carb_kinase"/>
    <property type="match status" value="1"/>
</dbReference>
<comment type="catalytic activity">
    <reaction evidence="16 17 19">
        <text>(6S)-NADPHX + ADP = AMP + phosphate + NADPH + H(+)</text>
        <dbReference type="Rhea" id="RHEA:32235"/>
        <dbReference type="ChEBI" id="CHEBI:15378"/>
        <dbReference type="ChEBI" id="CHEBI:43474"/>
        <dbReference type="ChEBI" id="CHEBI:57783"/>
        <dbReference type="ChEBI" id="CHEBI:64076"/>
        <dbReference type="ChEBI" id="CHEBI:456215"/>
        <dbReference type="ChEBI" id="CHEBI:456216"/>
        <dbReference type="EC" id="4.2.1.136"/>
    </reaction>
</comment>
<evidence type="ECO:0000256" key="2">
    <source>
        <dbReference type="ARBA" id="ARBA00000909"/>
    </source>
</evidence>
<comment type="similarity">
    <text evidence="4 19">In the C-terminal section; belongs to the NnrD/CARKD family.</text>
</comment>
<keyword evidence="6 17" id="KW-0547">Nucleotide-binding</keyword>
<comment type="catalytic activity">
    <reaction evidence="1 18 19">
        <text>(6R)-NADHX = (6S)-NADHX</text>
        <dbReference type="Rhea" id="RHEA:32215"/>
        <dbReference type="ChEBI" id="CHEBI:64074"/>
        <dbReference type="ChEBI" id="CHEBI:64075"/>
        <dbReference type="EC" id="5.1.99.6"/>
    </reaction>
</comment>
<comment type="catalytic activity">
    <reaction evidence="15 17 19">
        <text>(6S)-NADHX + ADP = AMP + phosphate + NADH + H(+)</text>
        <dbReference type="Rhea" id="RHEA:32223"/>
        <dbReference type="ChEBI" id="CHEBI:15378"/>
        <dbReference type="ChEBI" id="CHEBI:43474"/>
        <dbReference type="ChEBI" id="CHEBI:57945"/>
        <dbReference type="ChEBI" id="CHEBI:64074"/>
        <dbReference type="ChEBI" id="CHEBI:456215"/>
        <dbReference type="ChEBI" id="CHEBI:456216"/>
        <dbReference type="EC" id="4.2.1.136"/>
    </reaction>
</comment>
<feature type="binding site" evidence="17">
    <location>
        <begin position="425"/>
        <end position="429"/>
    </location>
    <ligand>
        <name>AMP</name>
        <dbReference type="ChEBI" id="CHEBI:456215"/>
    </ligand>
</feature>
<evidence type="ECO:0000256" key="4">
    <source>
        <dbReference type="ARBA" id="ARBA00009524"/>
    </source>
</evidence>
<protein>
    <recommendedName>
        <fullName evidence="19">Bifunctional NAD(P)H-hydrate repair enzyme</fullName>
    </recommendedName>
    <alternativeName>
        <fullName evidence="19">Nicotinamide nucleotide repair protein</fullName>
    </alternativeName>
    <domain>
        <recommendedName>
            <fullName evidence="19">ADP-dependent (S)-NAD(P)H-hydrate dehydratase</fullName>
            <ecNumber evidence="19">4.2.1.136</ecNumber>
        </recommendedName>
        <alternativeName>
            <fullName evidence="19">ADP-dependent NAD(P)HX dehydratase</fullName>
        </alternativeName>
    </domain>
    <domain>
        <recommendedName>
            <fullName evidence="19">NAD(P)H-hydrate epimerase</fullName>
            <ecNumber evidence="19">5.1.99.6</ecNumber>
        </recommendedName>
    </domain>
</protein>
<keyword evidence="9 18" id="KW-0630">Potassium</keyword>
<evidence type="ECO:0000256" key="12">
    <source>
        <dbReference type="ARBA" id="ARBA00023239"/>
    </source>
</evidence>
<dbReference type="PANTHER" id="PTHR12592">
    <property type="entry name" value="ATP-DEPENDENT (S)-NAD(P)H-HYDRATE DEHYDRATASE FAMILY MEMBER"/>
    <property type="match status" value="1"/>
</dbReference>
<dbReference type="Gene3D" id="3.40.1190.20">
    <property type="match status" value="1"/>
</dbReference>
<evidence type="ECO:0000256" key="11">
    <source>
        <dbReference type="ARBA" id="ARBA00023235"/>
    </source>
</evidence>
<keyword evidence="13" id="KW-0511">Multifunctional enzyme</keyword>
<feature type="binding site" evidence="18">
    <location>
        <position position="169"/>
    </location>
    <ligand>
        <name>(6S)-NADPHX</name>
        <dbReference type="ChEBI" id="CHEBI:64076"/>
    </ligand>
</feature>
<evidence type="ECO:0000256" key="16">
    <source>
        <dbReference type="ARBA" id="ARBA00049209"/>
    </source>
</evidence>
<evidence type="ECO:0000256" key="19">
    <source>
        <dbReference type="PIRNR" id="PIRNR017184"/>
    </source>
</evidence>
<dbReference type="GO" id="GO:0046872">
    <property type="term" value="F:metal ion binding"/>
    <property type="evidence" value="ECO:0007669"/>
    <property type="project" value="UniProtKB-UniRule"/>
</dbReference>
<dbReference type="PANTHER" id="PTHR12592:SF0">
    <property type="entry name" value="ATP-DEPENDENT (S)-NAD(P)H-HYDRATE DEHYDRATASE"/>
    <property type="match status" value="1"/>
</dbReference>
<feature type="domain" description="YjeF C-terminal" evidence="20">
    <location>
        <begin position="236"/>
        <end position="510"/>
    </location>
</feature>
<keyword evidence="10 17" id="KW-0520">NAD</keyword>
<organism evidence="22 23">
    <name type="scientific">Paracoccus alkenifer</name>
    <dbReference type="NCBI Taxonomy" id="65735"/>
    <lineage>
        <taxon>Bacteria</taxon>
        <taxon>Pseudomonadati</taxon>
        <taxon>Pseudomonadota</taxon>
        <taxon>Alphaproteobacteria</taxon>
        <taxon>Rhodobacterales</taxon>
        <taxon>Paracoccaceae</taxon>
        <taxon>Paracoccus</taxon>
    </lineage>
</organism>
<dbReference type="AlphaFoldDB" id="A0A1H6KGI3"/>
<dbReference type="Gene3D" id="3.40.50.10260">
    <property type="entry name" value="YjeF N-terminal domain"/>
    <property type="match status" value="1"/>
</dbReference>
<keyword evidence="8 17" id="KW-0521">NADP</keyword>
<dbReference type="GO" id="GO:0046496">
    <property type="term" value="P:nicotinamide nucleotide metabolic process"/>
    <property type="evidence" value="ECO:0007669"/>
    <property type="project" value="UniProtKB-UniRule"/>
</dbReference>
<feature type="binding site" evidence="17">
    <location>
        <position position="455"/>
    </location>
    <ligand>
        <name>AMP</name>
        <dbReference type="ChEBI" id="CHEBI:456215"/>
    </ligand>
</feature>
<dbReference type="GO" id="GO:0052855">
    <property type="term" value="F:ADP-dependent NAD(P)H-hydrate dehydratase activity"/>
    <property type="evidence" value="ECO:0007669"/>
    <property type="project" value="UniProtKB-UniRule"/>
</dbReference>
<keyword evidence="12 17" id="KW-0456">Lyase</keyword>
<reference evidence="23" key="1">
    <citation type="submission" date="2016-10" db="EMBL/GenBank/DDBJ databases">
        <authorList>
            <person name="Varghese N."/>
            <person name="Submissions S."/>
        </authorList>
    </citation>
    <scope>NUCLEOTIDE SEQUENCE [LARGE SCALE GENOMIC DNA]</scope>
    <source>
        <strain evidence="23">DSM 11593</strain>
    </source>
</reference>
<feature type="binding site" evidence="18">
    <location>
        <position position="62"/>
    </location>
    <ligand>
        <name>K(+)</name>
        <dbReference type="ChEBI" id="CHEBI:29103"/>
    </ligand>
</feature>
<dbReference type="InterPro" id="IPR000631">
    <property type="entry name" value="CARKD"/>
</dbReference>
<accession>A0A1H6KGI3</accession>
<evidence type="ECO:0000256" key="5">
    <source>
        <dbReference type="ARBA" id="ARBA00022723"/>
    </source>
</evidence>
<feature type="binding site" evidence="18">
    <location>
        <position position="128"/>
    </location>
    <ligand>
        <name>K(+)</name>
        <dbReference type="ChEBI" id="CHEBI:29103"/>
    </ligand>
</feature>
<evidence type="ECO:0000256" key="8">
    <source>
        <dbReference type="ARBA" id="ARBA00022857"/>
    </source>
</evidence>
<sequence length="512" mass="52701">MMFGATVLTCAEMRALESQAIASGGVSAESLMERAGAGAAHAIRRRFPQARTAVVLCGPGNNGGDGFVVARHLGAMGLTVRVGAWGTPETLPEPARTMCDRWRALGPVQPLDTAFLTDRDFPPDIVVDAIFGIGLSRPAQGELAAVLEETTFLRTGTWGKHAPGIVSLDCPSGLNLDTGFPLQPGQPFMGAAAIPLPELTVTFHSLKPGHLIGDGPEYCGDVEVIDIGLAGIGRTIRVETPCIPALSKRQGHKFTHGHALVVAGCIGRGGAARLAARAALRVGAGLVTLAPPNSALPEHSGPPDALMRRGVDDPAALDAILEDRRINAVCLGPGAGVERAAGLLAALIASGRACVLDADALTAMAEKPARLHDRCILTPHVKEFARLFPDLAAQLAPQPAGRPALSRLDAAGQAAERCGAIVLLKGPDTVIAAPDGQLRIHSAFDVPWLATAGTGDVLAGIIAGLLARGLAPLDAASTGAWLHAAAARRFGPGLIADDLPDTLPAVFRDLGL</sequence>
<comment type="function">
    <text evidence="18">Catalyzes the epimerization of the S- and R-forms of NAD(P)HX, a damaged form of NAD(P)H that is a result of enzymatic or heat-dependent hydration. This is a prerequisite for the S-specific NAD(P)H-hydrate dehydratase to allow the repair of both epimers of NAD(P)HX.</text>
</comment>
<dbReference type="GO" id="GO:0052856">
    <property type="term" value="F:NAD(P)HX epimerase activity"/>
    <property type="evidence" value="ECO:0007669"/>
    <property type="project" value="UniProtKB-UniRule"/>
</dbReference>
<feature type="binding site" evidence="18">
    <location>
        <begin position="132"/>
        <end position="138"/>
    </location>
    <ligand>
        <name>(6S)-NADPHX</name>
        <dbReference type="ChEBI" id="CHEBI:64076"/>
    </ligand>
</feature>
<evidence type="ECO:0000256" key="6">
    <source>
        <dbReference type="ARBA" id="ARBA00022741"/>
    </source>
</evidence>
<evidence type="ECO:0000259" key="20">
    <source>
        <dbReference type="PROSITE" id="PS51383"/>
    </source>
</evidence>
<dbReference type="GO" id="GO:0110051">
    <property type="term" value="P:metabolite repair"/>
    <property type="evidence" value="ECO:0007669"/>
    <property type="project" value="TreeGrafter"/>
</dbReference>
<name>A0A1H6KGI3_9RHOB</name>
<evidence type="ECO:0000256" key="3">
    <source>
        <dbReference type="ARBA" id="ARBA00006001"/>
    </source>
</evidence>
<dbReference type="Pfam" id="PF03853">
    <property type="entry name" value="YjeF_N"/>
    <property type="match status" value="1"/>
</dbReference>
<proteinExistence type="inferred from homology"/>
<dbReference type="GO" id="GO:0016301">
    <property type="term" value="F:kinase activity"/>
    <property type="evidence" value="ECO:0007669"/>
    <property type="project" value="UniProtKB-KW"/>
</dbReference>
<comment type="caution">
    <text evidence="18">Lacks conserved residue(s) required for the propagation of feature annotation.</text>
</comment>
<dbReference type="PROSITE" id="PS01050">
    <property type="entry name" value="YJEF_C_2"/>
    <property type="match status" value="1"/>
</dbReference>
<keyword evidence="7 17" id="KW-0067">ATP-binding</keyword>
<keyword evidence="11 18" id="KW-0413">Isomerase</keyword>
<dbReference type="SUPFAM" id="SSF64153">
    <property type="entry name" value="YjeF N-terminal domain-like"/>
    <property type="match status" value="1"/>
</dbReference>
<dbReference type="PIRSF" id="PIRSF017184">
    <property type="entry name" value="Nnr"/>
    <property type="match status" value="1"/>
</dbReference>
<dbReference type="CDD" id="cd01171">
    <property type="entry name" value="YXKO-related"/>
    <property type="match status" value="1"/>
</dbReference>
<dbReference type="EC" id="5.1.99.6" evidence="19"/>
<dbReference type="HAMAP" id="MF_01966">
    <property type="entry name" value="NADHX_epimerase"/>
    <property type="match status" value="1"/>
</dbReference>
<keyword evidence="22" id="KW-0418">Kinase</keyword>
<evidence type="ECO:0000256" key="7">
    <source>
        <dbReference type="ARBA" id="ARBA00022840"/>
    </source>
</evidence>
<feature type="domain" description="YjeF N-terminal" evidence="21">
    <location>
        <begin position="13"/>
        <end position="235"/>
    </location>
</feature>
<dbReference type="STRING" id="65735.SAMN04488075_0890"/>
<feature type="binding site" evidence="18">
    <location>
        <begin position="61"/>
        <end position="65"/>
    </location>
    <ligand>
        <name>(6S)-NADPHX</name>
        <dbReference type="ChEBI" id="CHEBI:64076"/>
    </ligand>
</feature>
<dbReference type="OrthoDB" id="9806925at2"/>
<dbReference type="InterPro" id="IPR017953">
    <property type="entry name" value="Carbohydrate_kinase_pred_CS"/>
</dbReference>
<comment type="function">
    <text evidence="17">Catalyzes the dehydration of the S-form of NAD(P)HX at the expense of ADP, which is converted to AMP. Together with NAD(P)HX epimerase, which catalyzes the epimerization of the S- and R-forms, the enzyme allows the repair of both epimers of NAD(P)HX, a damaged form of NAD(P)H that is a result of enzymatic or heat-dependent hydration.</text>
</comment>
<feature type="binding site" evidence="17">
    <location>
        <position position="456"/>
    </location>
    <ligand>
        <name>(6S)-NADPHX</name>
        <dbReference type="ChEBI" id="CHEBI:64076"/>
    </ligand>
</feature>
<comment type="function">
    <text evidence="14 19">Bifunctional enzyme that catalyzes the epimerization of the S- and R-forms of NAD(P)HX and the dehydration of the S-form of NAD(P)HX at the expense of ADP, which is converted to AMP. This allows the repair of both epimers of NAD(P)HX, a damaged form of NAD(P)H that is a result of enzymatic or heat-dependent hydration.</text>
</comment>
<evidence type="ECO:0000259" key="21">
    <source>
        <dbReference type="PROSITE" id="PS51385"/>
    </source>
</evidence>
<comment type="similarity">
    <text evidence="3 19">In the N-terminal section; belongs to the NnrE/AIBP family.</text>
</comment>
<dbReference type="PROSITE" id="PS51383">
    <property type="entry name" value="YJEF_C_3"/>
    <property type="match status" value="1"/>
</dbReference>
<evidence type="ECO:0000256" key="13">
    <source>
        <dbReference type="ARBA" id="ARBA00023268"/>
    </source>
</evidence>
<evidence type="ECO:0000256" key="14">
    <source>
        <dbReference type="ARBA" id="ARBA00025153"/>
    </source>
</evidence>
<keyword evidence="23" id="KW-1185">Reference proteome</keyword>
<dbReference type="PROSITE" id="PS51385">
    <property type="entry name" value="YJEF_N"/>
    <property type="match status" value="1"/>
</dbReference>
<evidence type="ECO:0000256" key="9">
    <source>
        <dbReference type="ARBA" id="ARBA00022958"/>
    </source>
</evidence>
<comment type="cofactor">
    <cofactor evidence="17">
        <name>Mg(2+)</name>
        <dbReference type="ChEBI" id="CHEBI:18420"/>
    </cofactor>
</comment>
<feature type="binding site" evidence="17">
    <location>
        <position position="271"/>
    </location>
    <ligand>
        <name>(6S)-NADPHX</name>
        <dbReference type="ChEBI" id="CHEBI:64076"/>
    </ligand>
</feature>
<feature type="binding site" evidence="17">
    <location>
        <position position="380"/>
    </location>
    <ligand>
        <name>(6S)-NADPHX</name>
        <dbReference type="ChEBI" id="CHEBI:64076"/>
    </ligand>
</feature>
<comment type="similarity">
    <text evidence="18">Belongs to the NnrE/AIBP family.</text>
</comment>
<gene>
    <name evidence="17" type="primary">nnrD</name>
    <name evidence="18" type="synonym">nnrE</name>
    <name evidence="22" type="ORF">SAMN04488075_0890</name>
</gene>
<evidence type="ECO:0000313" key="22">
    <source>
        <dbReference type="EMBL" id="SEH70607.1"/>
    </source>
</evidence>
<dbReference type="InterPro" id="IPR036652">
    <property type="entry name" value="YjeF_N_dom_sf"/>
</dbReference>
<comment type="subunit">
    <text evidence="17">Homotetramer.</text>
</comment>
<dbReference type="HAMAP" id="MF_01965">
    <property type="entry name" value="NADHX_dehydratase"/>
    <property type="match status" value="1"/>
</dbReference>
<evidence type="ECO:0000256" key="10">
    <source>
        <dbReference type="ARBA" id="ARBA00023027"/>
    </source>
</evidence>
<keyword evidence="5 18" id="KW-0479">Metal-binding</keyword>